<sequence>MTEIDYALAWDFIDPADGKPRQLRFRRNFAPRNDPRIFDGTGQLVAVVADADRADNGDEIAISRPGVLFDDVETALEGWHDWATLYVDDNDIDRTINLGAIRERIRAAGLT</sequence>
<name>A0A1X0JWV4_MYCSC</name>
<reference evidence="1 2" key="1">
    <citation type="submission" date="2017-02" db="EMBL/GenBank/DDBJ databases">
        <title>The new phylogeny of genus Mycobacterium.</title>
        <authorList>
            <person name="Tortoli E."/>
            <person name="Trovato A."/>
            <person name="Cirillo D.M."/>
        </authorList>
    </citation>
    <scope>NUCLEOTIDE SEQUENCE [LARGE SCALE GENOMIC DNA]</scope>
    <source>
        <strain evidence="1 2">DSM 43992</strain>
    </source>
</reference>
<dbReference type="OrthoDB" id="4623781at2"/>
<dbReference type="EMBL" id="MVIJ01000085">
    <property type="protein sequence ID" value="ORB66647.1"/>
    <property type="molecule type" value="Genomic_DNA"/>
</dbReference>
<comment type="caution">
    <text evidence="1">The sequence shown here is derived from an EMBL/GenBank/DDBJ whole genome shotgun (WGS) entry which is preliminary data.</text>
</comment>
<organism evidence="1 2">
    <name type="scientific">Mycobacterium scrofulaceum</name>
    <dbReference type="NCBI Taxonomy" id="1783"/>
    <lineage>
        <taxon>Bacteria</taxon>
        <taxon>Bacillati</taxon>
        <taxon>Actinomycetota</taxon>
        <taxon>Actinomycetes</taxon>
        <taxon>Mycobacteriales</taxon>
        <taxon>Mycobacteriaceae</taxon>
        <taxon>Mycobacterium</taxon>
    </lineage>
</organism>
<accession>A0A1X0JWV4</accession>
<keyword evidence="2" id="KW-1185">Reference proteome</keyword>
<evidence type="ECO:0000313" key="1">
    <source>
        <dbReference type="EMBL" id="ORB66647.1"/>
    </source>
</evidence>
<gene>
    <name evidence="1" type="ORF">BST44_27755</name>
</gene>
<dbReference type="RefSeq" id="WP_047323395.1">
    <property type="nucleotide sequence ID" value="NZ_MVIJ01000085.1"/>
</dbReference>
<protein>
    <submittedName>
        <fullName evidence="1">Uncharacterized protein</fullName>
    </submittedName>
</protein>
<dbReference type="AlphaFoldDB" id="A0A1X0JWV4"/>
<evidence type="ECO:0000313" key="2">
    <source>
        <dbReference type="Proteomes" id="UP000192601"/>
    </source>
</evidence>
<dbReference type="Proteomes" id="UP000192601">
    <property type="component" value="Unassembled WGS sequence"/>
</dbReference>
<proteinExistence type="predicted"/>